<dbReference type="AlphaFoldDB" id="A0AAU7BDT8"/>
<keyword evidence="5" id="KW-0804">Transcription</keyword>
<gene>
    <name evidence="8" type="ORF">ABH853_18775</name>
</gene>
<proteinExistence type="predicted"/>
<evidence type="ECO:0000256" key="4">
    <source>
        <dbReference type="ARBA" id="ARBA00023125"/>
    </source>
</evidence>
<keyword evidence="1 6" id="KW-0597">Phosphoprotein</keyword>
<dbReference type="GO" id="GO:0006355">
    <property type="term" value="P:regulation of DNA-templated transcription"/>
    <property type="evidence" value="ECO:0007669"/>
    <property type="project" value="TreeGrafter"/>
</dbReference>
<sequence length="233" mass="26201">MYKIAIVEDSEAVNNALAAFCRELNHGVEVTQFFDRASAEVAIKQNNYSLIVLDIELPPEKNAGIGLISVNSQYHKSPVIVVSGLESSVYRSIMYQLDVWDFLEKPIAADGQMFLAAAMRVLRDTQNSQSKQNSQQRQEQAAEDLVVDPDTGKARFKGKPLNIPHTAKTILQRIYKAKGNLVPYEDFFDLVKSGKNNDAIRQHIKTIRDVLKDVGESEGHVEVIRMKGVRWLD</sequence>
<dbReference type="CDD" id="cd00156">
    <property type="entry name" value="REC"/>
    <property type="match status" value="1"/>
</dbReference>
<evidence type="ECO:0000256" key="3">
    <source>
        <dbReference type="ARBA" id="ARBA00023015"/>
    </source>
</evidence>
<dbReference type="GO" id="GO:0005829">
    <property type="term" value="C:cytosol"/>
    <property type="evidence" value="ECO:0007669"/>
    <property type="project" value="TreeGrafter"/>
</dbReference>
<keyword evidence="2" id="KW-0902">Two-component regulatory system</keyword>
<dbReference type="Gene3D" id="1.10.10.10">
    <property type="entry name" value="Winged helix-like DNA-binding domain superfamily/Winged helix DNA-binding domain"/>
    <property type="match status" value="1"/>
</dbReference>
<reference evidence="8" key="1">
    <citation type="journal article" date="2019" name="Microbiol. Resour. Announc.">
        <title>Draft Genome Sequences of Five Environmental Bacterial Isolates That Degrade Polyethylene Terephthalate Plastic.</title>
        <authorList>
            <person name="Leon-Zayas R."/>
            <person name="Roberts C."/>
            <person name="Vague M."/>
            <person name="Mellies J.L."/>
        </authorList>
    </citation>
    <scope>NUCLEOTIDE SEQUENCE</scope>
    <source>
        <strain evidence="8">13.2</strain>
    </source>
</reference>
<dbReference type="InterPro" id="IPR039420">
    <property type="entry name" value="WalR-like"/>
</dbReference>
<dbReference type="InterPro" id="IPR001789">
    <property type="entry name" value="Sig_transdc_resp-reg_receiver"/>
</dbReference>
<reference evidence="8" key="2">
    <citation type="submission" date="2024-05" db="EMBL/GenBank/DDBJ databases">
        <authorList>
            <person name="Mellies J."/>
            <person name="Newton I."/>
        </authorList>
    </citation>
    <scope>NUCLEOTIDE SEQUENCE</scope>
    <source>
        <strain evidence="8">13.2</strain>
    </source>
</reference>
<feature type="domain" description="Response regulatory" evidence="7">
    <location>
        <begin position="3"/>
        <end position="120"/>
    </location>
</feature>
<evidence type="ECO:0000256" key="1">
    <source>
        <dbReference type="ARBA" id="ARBA00022553"/>
    </source>
</evidence>
<evidence type="ECO:0000256" key="2">
    <source>
        <dbReference type="ARBA" id="ARBA00023012"/>
    </source>
</evidence>
<dbReference type="PANTHER" id="PTHR48111:SF1">
    <property type="entry name" value="TWO-COMPONENT RESPONSE REGULATOR ORR33"/>
    <property type="match status" value="1"/>
</dbReference>
<dbReference type="InterPro" id="IPR036388">
    <property type="entry name" value="WH-like_DNA-bd_sf"/>
</dbReference>
<evidence type="ECO:0000256" key="5">
    <source>
        <dbReference type="ARBA" id="ARBA00023163"/>
    </source>
</evidence>
<dbReference type="Pfam" id="PF00072">
    <property type="entry name" value="Response_reg"/>
    <property type="match status" value="1"/>
</dbReference>
<protein>
    <submittedName>
        <fullName evidence="8">Response regulator</fullName>
    </submittedName>
</protein>
<dbReference type="PANTHER" id="PTHR48111">
    <property type="entry name" value="REGULATOR OF RPOS"/>
    <property type="match status" value="1"/>
</dbReference>
<organism evidence="8">
    <name type="scientific">Pseudomonas sp. 13.2</name>
    <dbReference type="NCBI Taxonomy" id="3144665"/>
    <lineage>
        <taxon>Bacteria</taxon>
        <taxon>Pseudomonadati</taxon>
        <taxon>Pseudomonadota</taxon>
        <taxon>Gammaproteobacteria</taxon>
        <taxon>Pseudomonadales</taxon>
        <taxon>Pseudomonadaceae</taxon>
        <taxon>Pseudomonas</taxon>
    </lineage>
</organism>
<dbReference type="GO" id="GO:0000976">
    <property type="term" value="F:transcription cis-regulatory region binding"/>
    <property type="evidence" value="ECO:0007669"/>
    <property type="project" value="TreeGrafter"/>
</dbReference>
<dbReference type="SMART" id="SM00448">
    <property type="entry name" value="REC"/>
    <property type="match status" value="1"/>
</dbReference>
<dbReference type="GO" id="GO:0000156">
    <property type="term" value="F:phosphorelay response regulator activity"/>
    <property type="evidence" value="ECO:0007669"/>
    <property type="project" value="TreeGrafter"/>
</dbReference>
<dbReference type="GO" id="GO:0032993">
    <property type="term" value="C:protein-DNA complex"/>
    <property type="evidence" value="ECO:0007669"/>
    <property type="project" value="TreeGrafter"/>
</dbReference>
<dbReference type="InterPro" id="IPR011006">
    <property type="entry name" value="CheY-like_superfamily"/>
</dbReference>
<keyword evidence="4" id="KW-0238">DNA-binding</keyword>
<dbReference type="EMBL" id="CP157179">
    <property type="protein sequence ID" value="XBG30662.1"/>
    <property type="molecule type" value="Genomic_DNA"/>
</dbReference>
<dbReference type="SUPFAM" id="SSF52172">
    <property type="entry name" value="CheY-like"/>
    <property type="match status" value="1"/>
</dbReference>
<feature type="modified residue" description="4-aspartylphosphate" evidence="6">
    <location>
        <position position="54"/>
    </location>
</feature>
<name>A0AAU7BDT8_9PSED</name>
<accession>A0AAU7BDT8</accession>
<keyword evidence="3" id="KW-0805">Transcription regulation</keyword>
<dbReference type="PROSITE" id="PS50110">
    <property type="entry name" value="RESPONSE_REGULATORY"/>
    <property type="match status" value="1"/>
</dbReference>
<evidence type="ECO:0000313" key="8">
    <source>
        <dbReference type="EMBL" id="XBG30662.1"/>
    </source>
</evidence>
<evidence type="ECO:0000256" key="6">
    <source>
        <dbReference type="PROSITE-ProRule" id="PRU00169"/>
    </source>
</evidence>
<dbReference type="Gene3D" id="3.40.50.2300">
    <property type="match status" value="1"/>
</dbReference>
<evidence type="ECO:0000259" key="7">
    <source>
        <dbReference type="PROSITE" id="PS50110"/>
    </source>
</evidence>